<accession>A0A8C6M6M7</accession>
<evidence type="ECO:0000313" key="4">
    <source>
        <dbReference type="Proteomes" id="UP000694548"/>
    </source>
</evidence>
<evidence type="ECO:0000313" key="3">
    <source>
        <dbReference type="Ensembl" id="ENSNFUP00015032071.1"/>
    </source>
</evidence>
<proteinExistence type="predicted"/>
<protein>
    <recommendedName>
        <fullName evidence="2">PiggyBac transposable element-derived protein domain-containing protein</fullName>
    </recommendedName>
</protein>
<dbReference type="Proteomes" id="UP000694548">
    <property type="component" value="Chromosome sgr08"/>
</dbReference>
<keyword evidence="4" id="KW-1185">Reference proteome</keyword>
<feature type="domain" description="PiggyBac transposable element-derived protein" evidence="2">
    <location>
        <begin position="300"/>
        <end position="397"/>
    </location>
</feature>
<dbReference type="InterPro" id="IPR029526">
    <property type="entry name" value="PGBD"/>
</dbReference>
<reference evidence="3" key="1">
    <citation type="submission" date="2014-08" db="EMBL/GenBank/DDBJ databases">
        <authorList>
            <person name="Senf B."/>
            <person name="Petzold A."/>
            <person name="Downie B.R."/>
            <person name="Koch P."/>
            <person name="Platzer M."/>
        </authorList>
    </citation>
    <scope>NUCLEOTIDE SEQUENCE [LARGE SCALE GENOMIC DNA]</scope>
    <source>
        <strain evidence="3">GRZ</strain>
    </source>
</reference>
<evidence type="ECO:0000259" key="2">
    <source>
        <dbReference type="Pfam" id="PF13843"/>
    </source>
</evidence>
<dbReference type="GeneTree" id="ENSGT00940000163467"/>
<organism evidence="3 4">
    <name type="scientific">Nothobranchius furzeri</name>
    <name type="common">Turquoise killifish</name>
    <dbReference type="NCBI Taxonomy" id="105023"/>
    <lineage>
        <taxon>Eukaryota</taxon>
        <taxon>Metazoa</taxon>
        <taxon>Chordata</taxon>
        <taxon>Craniata</taxon>
        <taxon>Vertebrata</taxon>
        <taxon>Euteleostomi</taxon>
        <taxon>Actinopterygii</taxon>
        <taxon>Neopterygii</taxon>
        <taxon>Teleostei</taxon>
        <taxon>Neoteleostei</taxon>
        <taxon>Acanthomorphata</taxon>
        <taxon>Ovalentaria</taxon>
        <taxon>Atherinomorphae</taxon>
        <taxon>Cyprinodontiformes</taxon>
        <taxon>Nothobranchiidae</taxon>
        <taxon>Nothobranchius</taxon>
    </lineage>
</organism>
<reference evidence="3" key="3">
    <citation type="submission" date="2025-09" db="UniProtKB">
        <authorList>
            <consortium name="Ensembl"/>
        </authorList>
    </citation>
    <scope>IDENTIFICATION</scope>
</reference>
<sequence length="493" mass="57124">MAHSLKKKRFSTEEVVQLLEEDTGNLYYINDSEEGENWQNREDEDTKPDPPRFKPARTPGPTFYTTTSLSPLSLFQLFSPASAIKTIIKNINAKAEEKKKAGLKFKWKELTVKDFNIFLSIIIFTGLVSVPHRSDYWRKKWPSGKLSDLPFISSSIRKHEGFKSISISTSLTAWWENTAQFDCLFKIKPLYTEILNACKSNFQPYQNLSIDEWMVATKAQISTKQYIKNKPTKWSYKLFVLADSSVGYTWNFFFVYTGKTNSTTGHGSSYSAVMNLLPFQLLGTGYQTIRKNRTGIHWIRRDNLLFVKWMDTSEVTMCSIVHQVFSDQTVRRKVKERSVWNYKSIPLPDCVVDYNKHKGGVNLSDALLSFYSVQYKTAKWYKTLFYHLVDIAVVNSYLLHKELQKFRQDPIQSNPLTHKAFMEELAMEMLEFAEPSEATPTPNTCVPIFYDSEMRARKYCKRCQDAGMPRVKTDVYCKICNIPLCLSAKKNCY</sequence>
<dbReference type="AlphaFoldDB" id="A0A8C6M6M7"/>
<evidence type="ECO:0000256" key="1">
    <source>
        <dbReference type="SAM" id="MobiDB-lite"/>
    </source>
</evidence>
<feature type="compositionally biased region" description="Acidic residues" evidence="1">
    <location>
        <begin position="31"/>
        <end position="46"/>
    </location>
</feature>
<reference evidence="3" key="2">
    <citation type="submission" date="2025-08" db="UniProtKB">
        <authorList>
            <consortium name="Ensembl"/>
        </authorList>
    </citation>
    <scope>IDENTIFICATION</scope>
</reference>
<feature type="domain" description="PiggyBac transposable element-derived protein" evidence="2">
    <location>
        <begin position="70"/>
        <end position="277"/>
    </location>
</feature>
<dbReference type="Ensembl" id="ENSNFUT00015033519.1">
    <property type="protein sequence ID" value="ENSNFUP00015032071.1"/>
    <property type="gene ID" value="ENSNFUG00015015698.1"/>
</dbReference>
<name>A0A8C6M6M7_NOTFU</name>
<feature type="region of interest" description="Disordered" evidence="1">
    <location>
        <begin position="27"/>
        <end position="59"/>
    </location>
</feature>
<dbReference type="Pfam" id="PF13843">
    <property type="entry name" value="DDE_Tnp_1_7"/>
    <property type="match status" value="2"/>
</dbReference>
<dbReference type="PANTHER" id="PTHR46599:SF3">
    <property type="entry name" value="PIGGYBAC TRANSPOSABLE ELEMENT-DERIVED PROTEIN 4"/>
    <property type="match status" value="1"/>
</dbReference>
<dbReference type="PANTHER" id="PTHR46599">
    <property type="entry name" value="PIGGYBAC TRANSPOSABLE ELEMENT-DERIVED PROTEIN 4"/>
    <property type="match status" value="1"/>
</dbReference>